<organism evidence="2">
    <name type="scientific">bioreactor metagenome</name>
    <dbReference type="NCBI Taxonomy" id="1076179"/>
    <lineage>
        <taxon>unclassified sequences</taxon>
        <taxon>metagenomes</taxon>
        <taxon>ecological metagenomes</taxon>
    </lineage>
</organism>
<dbReference type="AlphaFoldDB" id="A0A645E5E5"/>
<gene>
    <name evidence="2" type="ORF">SDC9_144195</name>
</gene>
<evidence type="ECO:0000256" key="1">
    <source>
        <dbReference type="SAM" id="MobiDB-lite"/>
    </source>
</evidence>
<reference evidence="2" key="1">
    <citation type="submission" date="2019-08" db="EMBL/GenBank/DDBJ databases">
        <authorList>
            <person name="Kucharzyk K."/>
            <person name="Murdoch R.W."/>
            <person name="Higgins S."/>
            <person name="Loffler F."/>
        </authorList>
    </citation>
    <scope>NUCLEOTIDE SEQUENCE</scope>
</reference>
<protein>
    <submittedName>
        <fullName evidence="2">Uncharacterized protein</fullName>
    </submittedName>
</protein>
<sequence length="89" mass="10111">MPRERFPLQARIEPGANQDRPDVIDVFPKEAKAAHEEHRGNGDSPKRRTQEGKQRHGGEHQKPRVDKSRPDSAEGDIVCDQDIGGWYDL</sequence>
<feature type="region of interest" description="Disordered" evidence="1">
    <location>
        <begin position="1"/>
        <end position="89"/>
    </location>
</feature>
<name>A0A645E5E5_9ZZZZ</name>
<accession>A0A645E5E5</accession>
<dbReference type="EMBL" id="VSSQ01043353">
    <property type="protein sequence ID" value="MPM97024.1"/>
    <property type="molecule type" value="Genomic_DNA"/>
</dbReference>
<comment type="caution">
    <text evidence="2">The sequence shown here is derived from an EMBL/GenBank/DDBJ whole genome shotgun (WGS) entry which is preliminary data.</text>
</comment>
<proteinExistence type="predicted"/>
<evidence type="ECO:0000313" key="2">
    <source>
        <dbReference type="EMBL" id="MPM97024.1"/>
    </source>
</evidence>
<feature type="compositionally biased region" description="Basic and acidic residues" evidence="1">
    <location>
        <begin position="19"/>
        <end position="72"/>
    </location>
</feature>